<accession>A0ABS9XWN6</accession>
<evidence type="ECO:0000313" key="2">
    <source>
        <dbReference type="EMBL" id="MCI3246497.1"/>
    </source>
</evidence>
<evidence type="ECO:0000256" key="1">
    <source>
        <dbReference type="SAM" id="Coils"/>
    </source>
</evidence>
<proteinExistence type="predicted"/>
<feature type="coiled-coil region" evidence="1">
    <location>
        <begin position="4"/>
        <end position="31"/>
    </location>
</feature>
<gene>
    <name evidence="2" type="ORF">MQN93_43140</name>
</gene>
<keyword evidence="1" id="KW-0175">Coiled coil</keyword>
<evidence type="ECO:0000313" key="3">
    <source>
        <dbReference type="Proteomes" id="UP001165270"/>
    </source>
</evidence>
<protein>
    <submittedName>
        <fullName evidence="2">Uncharacterized protein</fullName>
    </submittedName>
</protein>
<organism evidence="2 3">
    <name type="scientific">Streptomyces spinosisporus</name>
    <dbReference type="NCBI Taxonomy" id="2927582"/>
    <lineage>
        <taxon>Bacteria</taxon>
        <taxon>Bacillati</taxon>
        <taxon>Actinomycetota</taxon>
        <taxon>Actinomycetes</taxon>
        <taxon>Kitasatosporales</taxon>
        <taxon>Streptomycetaceae</taxon>
        <taxon>Streptomyces</taxon>
    </lineage>
</organism>
<sequence>MTSRRTLTDRNDRQAKQIDRLIAERDAARHDAEANAYALQQVAGELSRCKDVVASHLVAAGHPSTVLHDVRHFRDSLQQALEDARVDLRLELARLEGSQL</sequence>
<dbReference type="RefSeq" id="WP_242713829.1">
    <property type="nucleotide sequence ID" value="NZ_JALDAX010000038.1"/>
</dbReference>
<name>A0ABS9XWN6_9ACTN</name>
<keyword evidence="3" id="KW-1185">Reference proteome</keyword>
<dbReference type="Proteomes" id="UP001165270">
    <property type="component" value="Unassembled WGS sequence"/>
</dbReference>
<dbReference type="EMBL" id="JALDAX010000038">
    <property type="protein sequence ID" value="MCI3246497.1"/>
    <property type="molecule type" value="Genomic_DNA"/>
</dbReference>
<reference evidence="2" key="1">
    <citation type="submission" date="2022-03" db="EMBL/GenBank/DDBJ databases">
        <title>Streptomyces 7R015 and 7R016 isolated from Barleria lupulina in Thailand.</title>
        <authorList>
            <person name="Kanchanasin P."/>
            <person name="Phongsopitanun W."/>
            <person name="Tanasupawat S."/>
        </authorList>
    </citation>
    <scope>NUCLEOTIDE SEQUENCE</scope>
    <source>
        <strain evidence="2">7R016</strain>
    </source>
</reference>
<comment type="caution">
    <text evidence="2">The sequence shown here is derived from an EMBL/GenBank/DDBJ whole genome shotgun (WGS) entry which is preliminary data.</text>
</comment>